<keyword evidence="1" id="KW-0472">Membrane</keyword>
<feature type="transmembrane region" description="Helical" evidence="1">
    <location>
        <begin position="16"/>
        <end position="35"/>
    </location>
</feature>
<protein>
    <submittedName>
        <fullName evidence="2">Uncharacterized protein</fullName>
    </submittedName>
</protein>
<dbReference type="AlphaFoldDB" id="A0A1G8PH83"/>
<evidence type="ECO:0000313" key="2">
    <source>
        <dbReference type="EMBL" id="SDI91841.1"/>
    </source>
</evidence>
<feature type="transmembrane region" description="Helical" evidence="1">
    <location>
        <begin position="89"/>
        <end position="107"/>
    </location>
</feature>
<proteinExistence type="predicted"/>
<organism evidence="2 3">
    <name type="scientific">Aliiruegeria lutimaris</name>
    <dbReference type="NCBI Taxonomy" id="571298"/>
    <lineage>
        <taxon>Bacteria</taxon>
        <taxon>Pseudomonadati</taxon>
        <taxon>Pseudomonadota</taxon>
        <taxon>Alphaproteobacteria</taxon>
        <taxon>Rhodobacterales</taxon>
        <taxon>Roseobacteraceae</taxon>
        <taxon>Aliiruegeria</taxon>
    </lineage>
</organism>
<keyword evidence="1" id="KW-0812">Transmembrane</keyword>
<feature type="transmembrane region" description="Helical" evidence="1">
    <location>
        <begin position="47"/>
        <end position="69"/>
    </location>
</feature>
<gene>
    <name evidence="2" type="ORF">SAMN04488026_10092</name>
</gene>
<evidence type="ECO:0000256" key="1">
    <source>
        <dbReference type="SAM" id="Phobius"/>
    </source>
</evidence>
<feature type="transmembrane region" description="Helical" evidence="1">
    <location>
        <begin position="142"/>
        <end position="162"/>
    </location>
</feature>
<reference evidence="2 3" key="1">
    <citation type="submission" date="2016-10" db="EMBL/GenBank/DDBJ databases">
        <authorList>
            <person name="de Groot N.N."/>
        </authorList>
    </citation>
    <scope>NUCLEOTIDE SEQUENCE [LARGE SCALE GENOMIC DNA]</scope>
    <source>
        <strain evidence="2 3">DSM 25294</strain>
    </source>
</reference>
<feature type="transmembrane region" description="Helical" evidence="1">
    <location>
        <begin position="114"/>
        <end position="136"/>
    </location>
</feature>
<dbReference type="Proteomes" id="UP000199382">
    <property type="component" value="Unassembled WGS sequence"/>
</dbReference>
<evidence type="ECO:0000313" key="3">
    <source>
        <dbReference type="Proteomes" id="UP000199382"/>
    </source>
</evidence>
<keyword evidence="1" id="KW-1133">Transmembrane helix</keyword>
<accession>A0A1G8PH83</accession>
<keyword evidence="3" id="KW-1185">Reference proteome</keyword>
<name>A0A1G8PH83_9RHOB</name>
<dbReference type="STRING" id="571298.SAMN04488026_10092"/>
<dbReference type="RefSeq" id="WP_212635022.1">
    <property type="nucleotide sequence ID" value="NZ_FNEK01000009.1"/>
</dbReference>
<sequence>MAAYPKETGFWSRFDHSAFGIVYGAIMVLAILMAMGEHPGAPFETAAVLFGSVLAITLAKAFAEFLGGALGSGQRMERATWRSAWQHSYPTLTVANVPTLLFCGAGLGWIDADFALIAAQVFAVALLTLIGARAGWVLDRTVISTVLGAAFAAGVGLALAVLKVLIHKRSRQVATEPVLPSIIQPSITAFGACQGKSVPNGTCAQRL</sequence>
<dbReference type="EMBL" id="FNEK01000009">
    <property type="protein sequence ID" value="SDI91841.1"/>
    <property type="molecule type" value="Genomic_DNA"/>
</dbReference>